<feature type="region of interest" description="Disordered" evidence="1">
    <location>
        <begin position="255"/>
        <end position="301"/>
    </location>
</feature>
<evidence type="ECO:0000313" key="3">
    <source>
        <dbReference type="Proteomes" id="UP001174936"/>
    </source>
</evidence>
<feature type="region of interest" description="Disordered" evidence="1">
    <location>
        <begin position="211"/>
        <end position="235"/>
    </location>
</feature>
<feature type="compositionally biased region" description="Basic residues" evidence="1">
    <location>
        <begin position="402"/>
        <end position="411"/>
    </location>
</feature>
<sequence>MRSARYLFFSKRHETTAEGSPSQESLEKEGKSRNKLRKQPPSRCSQRTTVADLELLMGNKSSRLDNVPRPIRPPRPSVNELPDLPSLPIYKAITYRHSPTILKDDFSDEKSKPKIPAKSPSRQTSISSRRPSFTAPEWPFGDNAPRGRPSSRVDQITPRKLYSCSADTAVRVKQRPPVYDRASHLAESYRALLPDPSDVESEHDFSLASDGATTLEPLPAPTPSHTHKWSWDPREPSSQSSHSFLRFSNRPLLSIHNSTTSTPQDSRLPTPRIPSWTGVGAGGPPLPRASSTASSSSFTAVEHDQSHTDFFAQARTSYYRHDSSVSHPGDTSSWGLKNDDSHYTYHQSDSTASYGQEHAYDAHPIQTSPSRISTTSRHLLSHKSSFSRLMSHPQIEPASQHQHQHQNQQRRRTSDDLGLQICGEMLSDQLRKTFLGENLKGDHESNKLQILLLIEAYEATLESCRKEVAFPPLTRGGEAEGQRKHHAREATRILDHWLGVLYGIYDDDFGGEDARETTGNGDMF</sequence>
<keyword evidence="3" id="KW-1185">Reference proteome</keyword>
<protein>
    <submittedName>
        <fullName evidence="2">Uncharacterized protein</fullName>
    </submittedName>
</protein>
<feature type="region of interest" description="Disordered" evidence="1">
    <location>
        <begin position="103"/>
        <end position="159"/>
    </location>
</feature>
<name>A0AA39XWD1_9PEZI</name>
<evidence type="ECO:0000256" key="1">
    <source>
        <dbReference type="SAM" id="MobiDB-lite"/>
    </source>
</evidence>
<feature type="region of interest" description="Disordered" evidence="1">
    <location>
        <begin position="9"/>
        <end position="83"/>
    </location>
</feature>
<reference evidence="2" key="1">
    <citation type="submission" date="2023-06" db="EMBL/GenBank/DDBJ databases">
        <title>Genome-scale phylogeny and comparative genomics of the fungal order Sordariales.</title>
        <authorList>
            <consortium name="Lawrence Berkeley National Laboratory"/>
            <person name="Hensen N."/>
            <person name="Bonometti L."/>
            <person name="Westerberg I."/>
            <person name="Brannstrom I.O."/>
            <person name="Guillou S."/>
            <person name="Cros-Aarteil S."/>
            <person name="Calhoun S."/>
            <person name="Haridas S."/>
            <person name="Kuo A."/>
            <person name="Mondo S."/>
            <person name="Pangilinan J."/>
            <person name="Riley R."/>
            <person name="Labutti K."/>
            <person name="Andreopoulos B."/>
            <person name="Lipzen A."/>
            <person name="Chen C."/>
            <person name="Yanf M."/>
            <person name="Daum C."/>
            <person name="Ng V."/>
            <person name="Clum A."/>
            <person name="Steindorff A."/>
            <person name="Ohm R."/>
            <person name="Martin F."/>
            <person name="Silar P."/>
            <person name="Natvig D."/>
            <person name="Lalanne C."/>
            <person name="Gautier V."/>
            <person name="Ament-Velasquez S.L."/>
            <person name="Kruys A."/>
            <person name="Hutchinson M.I."/>
            <person name="Powell A.J."/>
            <person name="Barry K."/>
            <person name="Miller A.N."/>
            <person name="Grigoriev I.V."/>
            <person name="Debuchy R."/>
            <person name="Gladieux P."/>
            <person name="Thoren M.H."/>
            <person name="Johannesson H."/>
        </authorList>
    </citation>
    <scope>NUCLEOTIDE SEQUENCE</scope>
    <source>
        <strain evidence="2">SMH2532-1</strain>
    </source>
</reference>
<feature type="region of interest" description="Disordered" evidence="1">
    <location>
        <begin position="395"/>
        <end position="415"/>
    </location>
</feature>
<feature type="compositionally biased region" description="Polar residues" evidence="1">
    <location>
        <begin position="122"/>
        <end position="131"/>
    </location>
</feature>
<feature type="compositionally biased region" description="Polar residues" evidence="1">
    <location>
        <begin position="255"/>
        <end position="267"/>
    </location>
</feature>
<accession>A0AA39XWD1</accession>
<dbReference type="Proteomes" id="UP001174936">
    <property type="component" value="Unassembled WGS sequence"/>
</dbReference>
<proteinExistence type="predicted"/>
<evidence type="ECO:0000313" key="2">
    <source>
        <dbReference type="EMBL" id="KAK0641334.1"/>
    </source>
</evidence>
<organism evidence="2 3">
    <name type="scientific">Cercophora newfieldiana</name>
    <dbReference type="NCBI Taxonomy" id="92897"/>
    <lineage>
        <taxon>Eukaryota</taxon>
        <taxon>Fungi</taxon>
        <taxon>Dikarya</taxon>
        <taxon>Ascomycota</taxon>
        <taxon>Pezizomycotina</taxon>
        <taxon>Sordariomycetes</taxon>
        <taxon>Sordariomycetidae</taxon>
        <taxon>Sordariales</taxon>
        <taxon>Lasiosphaeriaceae</taxon>
        <taxon>Cercophora</taxon>
    </lineage>
</organism>
<feature type="compositionally biased region" description="Low complexity" evidence="1">
    <location>
        <begin position="289"/>
        <end position="300"/>
    </location>
</feature>
<feature type="compositionally biased region" description="Basic and acidic residues" evidence="1">
    <location>
        <begin position="103"/>
        <end position="112"/>
    </location>
</feature>
<gene>
    <name evidence="2" type="ORF">B0T16DRAFT_461409</name>
</gene>
<comment type="caution">
    <text evidence="2">The sequence shown here is derived from an EMBL/GenBank/DDBJ whole genome shotgun (WGS) entry which is preliminary data.</text>
</comment>
<dbReference type="EMBL" id="JAULSV010000006">
    <property type="protein sequence ID" value="KAK0641334.1"/>
    <property type="molecule type" value="Genomic_DNA"/>
</dbReference>
<dbReference type="AlphaFoldDB" id="A0AA39XWD1"/>